<dbReference type="GeneID" id="81436324"/>
<evidence type="ECO:0000313" key="5">
    <source>
        <dbReference type="Proteomes" id="UP001147782"/>
    </source>
</evidence>
<dbReference type="SFLD" id="SFLDG01200">
    <property type="entry name" value="SUF1.1"/>
    <property type="match status" value="1"/>
</dbReference>
<dbReference type="InterPro" id="IPR050931">
    <property type="entry name" value="Mito_Protein_Transport_Metaxin"/>
</dbReference>
<dbReference type="SUPFAM" id="SSF47616">
    <property type="entry name" value="GST C-terminal domain-like"/>
    <property type="match status" value="1"/>
</dbReference>
<dbReference type="Pfam" id="PF17171">
    <property type="entry name" value="GST_C_6"/>
    <property type="match status" value="1"/>
</dbReference>
<evidence type="ECO:0000259" key="3">
    <source>
        <dbReference type="Pfam" id="PF17172"/>
    </source>
</evidence>
<dbReference type="GO" id="GO:0005737">
    <property type="term" value="C:cytoplasm"/>
    <property type="evidence" value="ECO:0007669"/>
    <property type="project" value="TreeGrafter"/>
</dbReference>
<proteinExistence type="inferred from homology"/>
<accession>A0A9W9VGX6</accession>
<dbReference type="EMBL" id="JAPZBS010000002">
    <property type="protein sequence ID" value="KAJ5381788.1"/>
    <property type="molecule type" value="Genomic_DNA"/>
</dbReference>
<dbReference type="InterPro" id="IPR036282">
    <property type="entry name" value="Glutathione-S-Trfase_C_sf"/>
</dbReference>
<dbReference type="AlphaFoldDB" id="A0A9W9VGX6"/>
<keyword evidence="5" id="KW-1185">Reference proteome</keyword>
<evidence type="ECO:0000256" key="1">
    <source>
        <dbReference type="ARBA" id="ARBA00006475"/>
    </source>
</evidence>
<dbReference type="Pfam" id="PF17172">
    <property type="entry name" value="GST_N_4"/>
    <property type="match status" value="1"/>
</dbReference>
<dbReference type="SFLD" id="SFLDG01180">
    <property type="entry name" value="SUF1"/>
    <property type="match status" value="1"/>
</dbReference>
<feature type="domain" description="Metaxin glutathione S-transferase" evidence="2">
    <location>
        <begin position="200"/>
        <end position="247"/>
    </location>
</feature>
<dbReference type="InterPro" id="IPR033468">
    <property type="entry name" value="Metaxin_GST"/>
</dbReference>
<sequence>MTSPKLPLSLTVFRGFPDKCCFVWSPFVTKLEARLRFGSISYRTESGSVTKAPRGKVPYVSIDHGDGNCETVADSTLITQALIESEDLEDLNDNLTAALKLQDLSIRALLEDKLYFYQCHERWVVNYYSMRSKILGALPWPLQFIIGNIVYKKTMRSLEGQGALKYSTEEITSFRYEIWDTLNSYLSAVSRPDDQEAPFWILGGDAPTEADATLFGFIASSLICDAAPETKVKVKSCPALVDYAQRVYRKYFPDYELWE</sequence>
<name>A0A9W9VGX6_9EURO</name>
<reference evidence="4" key="1">
    <citation type="submission" date="2022-11" db="EMBL/GenBank/DDBJ databases">
        <authorList>
            <person name="Petersen C."/>
        </authorList>
    </citation>
    <scope>NUCLEOTIDE SEQUENCE</scope>
    <source>
        <strain evidence="4">IBT 29864</strain>
    </source>
</reference>
<evidence type="ECO:0000313" key="4">
    <source>
        <dbReference type="EMBL" id="KAJ5381788.1"/>
    </source>
</evidence>
<dbReference type="InterPro" id="IPR040079">
    <property type="entry name" value="Glutathione_S-Trfase"/>
</dbReference>
<comment type="similarity">
    <text evidence="1">Belongs to the FAX family.</text>
</comment>
<dbReference type="InterPro" id="IPR026928">
    <property type="entry name" value="FAX/IsoI-like"/>
</dbReference>
<comment type="caution">
    <text evidence="4">The sequence shown here is derived from an EMBL/GenBank/DDBJ whole genome shotgun (WGS) entry which is preliminary data.</text>
</comment>
<protein>
    <recommendedName>
        <fullName evidence="6">Thioredoxin-like fold domain-containing protein</fullName>
    </recommendedName>
</protein>
<dbReference type="Proteomes" id="UP001147782">
    <property type="component" value="Unassembled WGS sequence"/>
</dbReference>
<organism evidence="4 5">
    <name type="scientific">Penicillium cataractarum</name>
    <dbReference type="NCBI Taxonomy" id="2100454"/>
    <lineage>
        <taxon>Eukaryota</taxon>
        <taxon>Fungi</taxon>
        <taxon>Dikarya</taxon>
        <taxon>Ascomycota</taxon>
        <taxon>Pezizomycotina</taxon>
        <taxon>Eurotiomycetes</taxon>
        <taxon>Eurotiomycetidae</taxon>
        <taxon>Eurotiales</taxon>
        <taxon>Aspergillaceae</taxon>
        <taxon>Penicillium</taxon>
    </lineage>
</organism>
<dbReference type="PANTHER" id="PTHR12289">
    <property type="entry name" value="METAXIN RELATED"/>
    <property type="match status" value="1"/>
</dbReference>
<dbReference type="SFLD" id="SFLDS00019">
    <property type="entry name" value="Glutathione_Transferase_(cytos"/>
    <property type="match status" value="1"/>
</dbReference>
<dbReference type="RefSeq" id="XP_056559359.1">
    <property type="nucleotide sequence ID" value="XM_056697147.1"/>
</dbReference>
<feature type="domain" description="Thioredoxin-like fold" evidence="3">
    <location>
        <begin position="26"/>
        <end position="126"/>
    </location>
</feature>
<dbReference type="InterPro" id="IPR012336">
    <property type="entry name" value="Thioredoxin-like_fold"/>
</dbReference>
<reference evidence="4" key="2">
    <citation type="journal article" date="2023" name="IMA Fungus">
        <title>Comparative genomic study of the Penicillium genus elucidates a diverse pangenome and 15 lateral gene transfer events.</title>
        <authorList>
            <person name="Petersen C."/>
            <person name="Sorensen T."/>
            <person name="Nielsen M.R."/>
            <person name="Sondergaard T.E."/>
            <person name="Sorensen J.L."/>
            <person name="Fitzpatrick D.A."/>
            <person name="Frisvad J.C."/>
            <person name="Nielsen K.L."/>
        </authorList>
    </citation>
    <scope>NUCLEOTIDE SEQUENCE</scope>
    <source>
        <strain evidence="4">IBT 29864</strain>
    </source>
</reference>
<dbReference type="PANTHER" id="PTHR12289:SF41">
    <property type="entry name" value="FAILED AXON CONNECTIONS-RELATED"/>
    <property type="match status" value="1"/>
</dbReference>
<evidence type="ECO:0008006" key="6">
    <source>
        <dbReference type="Google" id="ProtNLM"/>
    </source>
</evidence>
<gene>
    <name evidence="4" type="ORF">N7496_004216</name>
</gene>
<dbReference type="OrthoDB" id="5809458at2759"/>
<evidence type="ECO:0000259" key="2">
    <source>
        <dbReference type="Pfam" id="PF17171"/>
    </source>
</evidence>